<dbReference type="InterPro" id="IPR000961">
    <property type="entry name" value="AGC-kinase_C"/>
</dbReference>
<dbReference type="PANTHER" id="PTHR45637">
    <property type="entry name" value="FLIPPASE KINASE 1-RELATED"/>
    <property type="match status" value="1"/>
</dbReference>
<dbReference type="InterPro" id="IPR000719">
    <property type="entry name" value="Prot_kinase_dom"/>
</dbReference>
<sequence length="434" mass="49430">MSDLSDNSRCRHNFHGVDHNHRPHRASQAASQAMKNLCAQHGGQLRLGHFRLLRLLGSGDIGKVFLCEISKSLKPHSNCYYAMKVVDRKSLALKKKLKRAEMEEQVLSVIDHPFLPTLHAKFEAREYTCFVMDYCPGGDLFTLQQNQPDLRFTVSTARFFAAEVLVALEYLHMMGIVYRDLKPENVLIQEDGHIMLTDFDLSLHLEVHPMLLKQVSINRIMKKKNKPMLCCGESYDYEHIARGRNRKKASINIIGGNGHAQEIEVSAEPVNGRSHSFVGTHEYLAPEVILGLGHGSAVDWWAFGVFLYELLYGYTPFKDASSNEKTMNNILRKRLSFPRPGTKTHSGQEIAKAEDLIGKLLIKNPKRRMGYNSGSCEIKKHEFFQGINWALIRSAKPPLLPRNPHQQKRNSFDMPKPSFKNKPVSQRPGQIPFF</sequence>
<evidence type="ECO:0000256" key="10">
    <source>
        <dbReference type="SAM" id="MobiDB-lite"/>
    </source>
</evidence>
<dbReference type="PROSITE" id="PS00108">
    <property type="entry name" value="PROTEIN_KINASE_ST"/>
    <property type="match status" value="1"/>
</dbReference>
<proteinExistence type="inferred from homology"/>
<keyword evidence="3" id="KW-0723">Serine/threonine-protein kinase</keyword>
<evidence type="ECO:0000256" key="3">
    <source>
        <dbReference type="ARBA" id="ARBA00022527"/>
    </source>
</evidence>
<evidence type="ECO:0000259" key="12">
    <source>
        <dbReference type="PROSITE" id="PS51285"/>
    </source>
</evidence>
<evidence type="ECO:0000313" key="14">
    <source>
        <dbReference type="Proteomes" id="UP001341840"/>
    </source>
</evidence>
<dbReference type="Proteomes" id="UP001341840">
    <property type="component" value="Unassembled WGS sequence"/>
</dbReference>
<evidence type="ECO:0000259" key="11">
    <source>
        <dbReference type="PROSITE" id="PS50011"/>
    </source>
</evidence>
<dbReference type="InterPro" id="IPR011009">
    <property type="entry name" value="Kinase-like_dom_sf"/>
</dbReference>
<feature type="domain" description="Protein kinase" evidence="11">
    <location>
        <begin position="50"/>
        <end position="384"/>
    </location>
</feature>
<comment type="similarity">
    <text evidence="1">Belongs to the protein kinase superfamily. AGC Ser/Thr protein kinase family.</text>
</comment>
<keyword evidence="14" id="KW-1185">Reference proteome</keyword>
<feature type="domain" description="AGC-kinase C-terminal" evidence="12">
    <location>
        <begin position="385"/>
        <end position="434"/>
    </location>
</feature>
<reference evidence="13 14" key="1">
    <citation type="journal article" date="2023" name="Plants (Basel)">
        <title>Bridging the Gap: Combining Genomics and Transcriptomics Approaches to Understand Stylosanthes scabra, an Orphan Legume from the Brazilian Caatinga.</title>
        <authorList>
            <person name="Ferreira-Neto J.R.C."/>
            <person name="da Silva M.D."/>
            <person name="Binneck E."/>
            <person name="de Melo N.F."/>
            <person name="da Silva R.H."/>
            <person name="de Melo A.L.T.M."/>
            <person name="Pandolfi V."/>
            <person name="Bustamante F.O."/>
            <person name="Brasileiro-Vidal A.C."/>
            <person name="Benko-Iseppon A.M."/>
        </authorList>
    </citation>
    <scope>NUCLEOTIDE SEQUENCE [LARGE SCALE GENOMIC DNA]</scope>
    <source>
        <tissue evidence="13">Leaves</tissue>
    </source>
</reference>
<evidence type="ECO:0000256" key="1">
    <source>
        <dbReference type="ARBA" id="ARBA00009903"/>
    </source>
</evidence>
<organism evidence="13 14">
    <name type="scientific">Stylosanthes scabra</name>
    <dbReference type="NCBI Taxonomy" id="79078"/>
    <lineage>
        <taxon>Eukaryota</taxon>
        <taxon>Viridiplantae</taxon>
        <taxon>Streptophyta</taxon>
        <taxon>Embryophyta</taxon>
        <taxon>Tracheophyta</taxon>
        <taxon>Spermatophyta</taxon>
        <taxon>Magnoliopsida</taxon>
        <taxon>eudicotyledons</taxon>
        <taxon>Gunneridae</taxon>
        <taxon>Pentapetalae</taxon>
        <taxon>rosids</taxon>
        <taxon>fabids</taxon>
        <taxon>Fabales</taxon>
        <taxon>Fabaceae</taxon>
        <taxon>Papilionoideae</taxon>
        <taxon>50 kb inversion clade</taxon>
        <taxon>dalbergioids sensu lato</taxon>
        <taxon>Dalbergieae</taxon>
        <taxon>Pterocarpus clade</taxon>
        <taxon>Stylosanthes</taxon>
    </lineage>
</organism>
<comment type="catalytic activity">
    <reaction evidence="8">
        <text>L-threonyl-[protein] + ATP = O-phospho-L-threonyl-[protein] + ADP + H(+)</text>
        <dbReference type="Rhea" id="RHEA:46608"/>
        <dbReference type="Rhea" id="RHEA-COMP:11060"/>
        <dbReference type="Rhea" id="RHEA-COMP:11605"/>
        <dbReference type="ChEBI" id="CHEBI:15378"/>
        <dbReference type="ChEBI" id="CHEBI:30013"/>
        <dbReference type="ChEBI" id="CHEBI:30616"/>
        <dbReference type="ChEBI" id="CHEBI:61977"/>
        <dbReference type="ChEBI" id="CHEBI:456216"/>
        <dbReference type="EC" id="2.7.11.1"/>
    </reaction>
</comment>
<feature type="region of interest" description="Disordered" evidence="10">
    <location>
        <begin position="1"/>
        <end position="23"/>
    </location>
</feature>
<dbReference type="PROSITE" id="PS50011">
    <property type="entry name" value="PROTEIN_KINASE_DOM"/>
    <property type="match status" value="1"/>
</dbReference>
<dbReference type="PROSITE" id="PS51285">
    <property type="entry name" value="AGC_KINASE_CTER"/>
    <property type="match status" value="1"/>
</dbReference>
<dbReference type="EMBL" id="JASCZI010090637">
    <property type="protein sequence ID" value="MED6143619.1"/>
    <property type="molecule type" value="Genomic_DNA"/>
</dbReference>
<dbReference type="Gene3D" id="3.30.200.20">
    <property type="entry name" value="Phosphorylase Kinase, domain 1"/>
    <property type="match status" value="1"/>
</dbReference>
<protein>
    <recommendedName>
        <fullName evidence="2">non-specific serine/threonine protein kinase</fullName>
        <ecNumber evidence="2">2.7.11.1</ecNumber>
    </recommendedName>
</protein>
<evidence type="ECO:0000256" key="6">
    <source>
        <dbReference type="ARBA" id="ARBA00022777"/>
    </source>
</evidence>
<dbReference type="Gene3D" id="1.10.510.10">
    <property type="entry name" value="Transferase(Phosphotransferase) domain 1"/>
    <property type="match status" value="1"/>
</dbReference>
<name>A0ABU6T4J7_9FABA</name>
<dbReference type="GO" id="GO:0016301">
    <property type="term" value="F:kinase activity"/>
    <property type="evidence" value="ECO:0007669"/>
    <property type="project" value="UniProtKB-KW"/>
</dbReference>
<keyword evidence="7" id="KW-0067">ATP-binding</keyword>
<keyword evidence="6 13" id="KW-0418">Kinase</keyword>
<accession>A0ABU6T4J7</accession>
<dbReference type="SUPFAM" id="SSF56112">
    <property type="entry name" value="Protein kinase-like (PK-like)"/>
    <property type="match status" value="1"/>
</dbReference>
<dbReference type="SMART" id="SM00220">
    <property type="entry name" value="S_TKc"/>
    <property type="match status" value="1"/>
</dbReference>
<dbReference type="InterPro" id="IPR008271">
    <property type="entry name" value="Ser/Thr_kinase_AS"/>
</dbReference>
<keyword evidence="4" id="KW-0808">Transferase</keyword>
<evidence type="ECO:0000256" key="5">
    <source>
        <dbReference type="ARBA" id="ARBA00022741"/>
    </source>
</evidence>
<gene>
    <name evidence="13" type="primary">PID2_2</name>
    <name evidence="13" type="ORF">PIB30_007559</name>
</gene>
<evidence type="ECO:0000256" key="7">
    <source>
        <dbReference type="ARBA" id="ARBA00022840"/>
    </source>
</evidence>
<evidence type="ECO:0000256" key="9">
    <source>
        <dbReference type="ARBA" id="ARBA00048679"/>
    </source>
</evidence>
<evidence type="ECO:0000313" key="13">
    <source>
        <dbReference type="EMBL" id="MED6143619.1"/>
    </source>
</evidence>
<evidence type="ECO:0000256" key="4">
    <source>
        <dbReference type="ARBA" id="ARBA00022679"/>
    </source>
</evidence>
<dbReference type="EC" id="2.7.11.1" evidence="2"/>
<evidence type="ECO:0000256" key="2">
    <source>
        <dbReference type="ARBA" id="ARBA00012513"/>
    </source>
</evidence>
<evidence type="ECO:0000256" key="8">
    <source>
        <dbReference type="ARBA" id="ARBA00047899"/>
    </source>
</evidence>
<comment type="caution">
    <text evidence="13">The sequence shown here is derived from an EMBL/GenBank/DDBJ whole genome shotgun (WGS) entry which is preliminary data.</text>
</comment>
<keyword evidence="5" id="KW-0547">Nucleotide-binding</keyword>
<dbReference type="Pfam" id="PF00069">
    <property type="entry name" value="Pkinase"/>
    <property type="match status" value="2"/>
</dbReference>
<feature type="region of interest" description="Disordered" evidence="10">
    <location>
        <begin position="398"/>
        <end position="434"/>
    </location>
</feature>
<comment type="catalytic activity">
    <reaction evidence="9">
        <text>L-seryl-[protein] + ATP = O-phospho-L-seryl-[protein] + ADP + H(+)</text>
        <dbReference type="Rhea" id="RHEA:17989"/>
        <dbReference type="Rhea" id="RHEA-COMP:9863"/>
        <dbReference type="Rhea" id="RHEA-COMP:11604"/>
        <dbReference type="ChEBI" id="CHEBI:15378"/>
        <dbReference type="ChEBI" id="CHEBI:29999"/>
        <dbReference type="ChEBI" id="CHEBI:30616"/>
        <dbReference type="ChEBI" id="CHEBI:83421"/>
        <dbReference type="ChEBI" id="CHEBI:456216"/>
        <dbReference type="EC" id="2.7.11.1"/>
    </reaction>
</comment>